<dbReference type="EMBL" id="JNVU01000037">
    <property type="protein sequence ID" value="KEI43649.1"/>
    <property type="molecule type" value="Genomic_DNA"/>
</dbReference>
<reference evidence="2 3" key="1">
    <citation type="submission" date="2014-06" db="EMBL/GenBank/DDBJ databases">
        <title>Saccharopolyspora rectivirgula DSM-43113 Genome sequencing.</title>
        <authorList>
            <person name="Barrera C."/>
            <person name="Millon L."/>
            <person name="Rognon B."/>
            <person name="Zaugg C."/>
            <person name="Monod M."/>
        </authorList>
    </citation>
    <scope>NUCLEOTIDE SEQUENCE [LARGE SCALE GENOMIC DNA]</scope>
    <source>
        <strain evidence="2 3">DSM 43113</strain>
    </source>
</reference>
<evidence type="ECO:0008006" key="4">
    <source>
        <dbReference type="Google" id="ProtNLM"/>
    </source>
</evidence>
<proteinExistence type="predicted"/>
<sequence length="93" mass="9922">MARKKEQSGFAGLINAVGFIFAVLLVLHAAFVLTGFRGENELANSVARAAEPLALFFPGLVEAPSEVLQVLLDYGLAAMFWVLVAGVVGRIFN</sequence>
<accession>A0A073B7K7</accession>
<dbReference type="OrthoDB" id="4557882at2"/>
<evidence type="ECO:0000256" key="1">
    <source>
        <dbReference type="SAM" id="Phobius"/>
    </source>
</evidence>
<name>A0A073B7K7_9PSEU</name>
<organism evidence="2 3">
    <name type="scientific">Saccharopolyspora rectivirgula</name>
    <dbReference type="NCBI Taxonomy" id="28042"/>
    <lineage>
        <taxon>Bacteria</taxon>
        <taxon>Bacillati</taxon>
        <taxon>Actinomycetota</taxon>
        <taxon>Actinomycetes</taxon>
        <taxon>Pseudonocardiales</taxon>
        <taxon>Pseudonocardiaceae</taxon>
        <taxon>Saccharopolyspora</taxon>
    </lineage>
</organism>
<evidence type="ECO:0000313" key="3">
    <source>
        <dbReference type="Proteomes" id="UP000031419"/>
    </source>
</evidence>
<dbReference type="STRING" id="28042.GU90_15065"/>
<dbReference type="AlphaFoldDB" id="A0A073B7K7"/>
<keyword evidence="1" id="KW-1133">Transmembrane helix</keyword>
<feature type="transmembrane region" description="Helical" evidence="1">
    <location>
        <begin position="12"/>
        <end position="36"/>
    </location>
</feature>
<dbReference type="RefSeq" id="WP_029721915.1">
    <property type="nucleotide sequence ID" value="NZ_JAJUIW010000038.1"/>
</dbReference>
<dbReference type="eggNOG" id="ENOG5034AHN">
    <property type="taxonomic scope" value="Bacteria"/>
</dbReference>
<evidence type="ECO:0000313" key="2">
    <source>
        <dbReference type="EMBL" id="KEI43649.1"/>
    </source>
</evidence>
<gene>
    <name evidence="2" type="ORF">GU90_15065</name>
</gene>
<keyword evidence="1" id="KW-0472">Membrane</keyword>
<keyword evidence="1" id="KW-0812">Transmembrane</keyword>
<protein>
    <recommendedName>
        <fullName evidence="4">Cell division protein</fullName>
    </recommendedName>
</protein>
<comment type="caution">
    <text evidence="2">The sequence shown here is derived from an EMBL/GenBank/DDBJ whole genome shotgun (WGS) entry which is preliminary data.</text>
</comment>
<feature type="transmembrane region" description="Helical" evidence="1">
    <location>
        <begin position="74"/>
        <end position="92"/>
    </location>
</feature>
<dbReference type="Proteomes" id="UP000031419">
    <property type="component" value="Unassembled WGS sequence"/>
</dbReference>
<keyword evidence="3" id="KW-1185">Reference proteome</keyword>